<evidence type="ECO:0000313" key="1">
    <source>
        <dbReference type="EMBL" id="SQJ17358.1"/>
    </source>
</evidence>
<dbReference type="Gene3D" id="3.75.10.10">
    <property type="entry name" value="L-arginine/glycine Amidinotransferase, Chain A"/>
    <property type="match status" value="1"/>
</dbReference>
<evidence type="ECO:0000313" key="2">
    <source>
        <dbReference type="Proteomes" id="UP000249008"/>
    </source>
</evidence>
<gene>
    <name evidence="1" type="ORF">NCTC12112_03344</name>
</gene>
<dbReference type="EMBL" id="LS483487">
    <property type="protein sequence ID" value="SQJ17358.1"/>
    <property type="molecule type" value="Genomic_DNA"/>
</dbReference>
<dbReference type="PANTHER" id="PTHR43224">
    <property type="entry name" value="AMIDINOTRANSFERASE"/>
    <property type="match status" value="1"/>
</dbReference>
<accession>A0AAX2JHC4</accession>
<protein>
    <submittedName>
        <fullName evidence="1">Uncharacterized protein conserved in bacteria containing a pentein-type domain</fullName>
    </submittedName>
</protein>
<proteinExistence type="predicted"/>
<dbReference type="PIRSF" id="PIRSF028188">
    <property type="entry name" value="Amdntrnsf_FN0238"/>
    <property type="match status" value="1"/>
</dbReference>
<dbReference type="PANTHER" id="PTHR43224:SF1">
    <property type="entry name" value="AMIDINOTRANSFERASE"/>
    <property type="match status" value="1"/>
</dbReference>
<dbReference type="KEGG" id="ful:C4N20_07260"/>
<dbReference type="NCBIfam" id="NF046062">
    <property type="entry name" value="citrull_CtlX"/>
    <property type="match status" value="1"/>
</dbReference>
<organism evidence="1 2">
    <name type="scientific">Fusobacterium ulcerans</name>
    <dbReference type="NCBI Taxonomy" id="861"/>
    <lineage>
        <taxon>Bacteria</taxon>
        <taxon>Fusobacteriati</taxon>
        <taxon>Fusobacteriota</taxon>
        <taxon>Fusobacteriia</taxon>
        <taxon>Fusobacteriales</taxon>
        <taxon>Fusobacteriaceae</taxon>
        <taxon>Fusobacterium</taxon>
    </lineage>
</organism>
<dbReference type="Proteomes" id="UP000249008">
    <property type="component" value="Chromosome 1"/>
</dbReference>
<dbReference type="AlphaFoldDB" id="A0AAX2JHC4"/>
<dbReference type="RefSeq" id="WP_005982609.1">
    <property type="nucleotide sequence ID" value="NZ_BAABXY010000001.1"/>
</dbReference>
<sequence>MKDFLTNRVLMIRPIAFTYNAETAKDNLYQKNDHKDGKELQAKAVAEFDALVEKLREATIEVLIVQDTKEPHTPDSIFPNNWFSTHEDGTLVLYPMYAENRRLERTPKILDFVKDREDLKIIDLTKNEKEGKVLEGTGSMCLDRKNRIAYASLSKRTNKDLFEEFCKMMDYKPVSFSGKQTIDGKQSPIYHTNVLMAIGEEYVLIFLDSIVDEKEKEMVRKSILDSGKELIEITEEQTNHFLGNALELRKKDGNKVLVMSKSANDILREDQRKIIEKSAEIIYSDIPTIERYGGGSVRCMLAEFFL</sequence>
<reference evidence="1 2" key="1">
    <citation type="submission" date="2018-06" db="EMBL/GenBank/DDBJ databases">
        <authorList>
            <consortium name="Pathogen Informatics"/>
            <person name="Doyle S."/>
        </authorList>
    </citation>
    <scope>NUCLEOTIDE SEQUENCE [LARGE SCALE GENOMIC DNA]</scope>
    <source>
        <strain evidence="1 2">NCTC12112</strain>
    </source>
</reference>
<dbReference type="Pfam" id="PF19420">
    <property type="entry name" value="DDAH_eukar"/>
    <property type="match status" value="1"/>
</dbReference>
<name>A0AAX2JHC4_9FUSO</name>
<dbReference type="InterPro" id="IPR014541">
    <property type="entry name" value="Amdntrnsf_FN0238"/>
</dbReference>
<dbReference type="SUPFAM" id="SSF55909">
    <property type="entry name" value="Pentein"/>
    <property type="match status" value="1"/>
</dbReference>
<dbReference type="GeneID" id="78454601"/>